<dbReference type="InterPro" id="IPR029044">
    <property type="entry name" value="Nucleotide-diphossugar_trans"/>
</dbReference>
<evidence type="ECO:0000313" key="6">
    <source>
        <dbReference type="Proteomes" id="UP000199072"/>
    </source>
</evidence>
<dbReference type="Gene3D" id="3.90.550.10">
    <property type="entry name" value="Spore Coat Polysaccharide Biosynthesis Protein SpsA, Chain A"/>
    <property type="match status" value="1"/>
</dbReference>
<keyword evidence="2" id="KW-0328">Glycosyltransferase</keyword>
<evidence type="ECO:0000256" key="1">
    <source>
        <dbReference type="ARBA" id="ARBA00006739"/>
    </source>
</evidence>
<proteinExistence type="inferred from homology"/>
<dbReference type="STRING" id="1391627.SAMN05216464_101204"/>
<dbReference type="PANTHER" id="PTHR43685:SF5">
    <property type="entry name" value="GLYCOSYLTRANSFERASE EPSE-RELATED"/>
    <property type="match status" value="1"/>
</dbReference>
<gene>
    <name evidence="5" type="ORF">SAMN05216464_101204</name>
</gene>
<sequence length="323" mass="37058">MNFDIPKITVLMPAYNAGKYIGDAIASVLNQTFMDFELLIINDGSTDDTVDVVNSFEDPRIVLIYQDNKGIAQALNNGLKYARAAFIARFDADDICYPQRLQLQYDFMIANPGYSVIGSAADYVDMDGVHLFTHKPPAFSNEEIQQLKYSVCPFIHSCVFYRRDVIINKGGYNEHAYTFEDHFLWVNILKDQKACNLPQPLIKVRLNPESITIDEKWRPRKFRDIKYTTLKKRSITATEGVLLAEISEKQVSAKIKHGSYYALCAKKLLLNNFQPELARLHVARAISISPLRLDNYLLYTVSYLPERIINWLHDLMTWGGRND</sequence>
<dbReference type="InterPro" id="IPR001173">
    <property type="entry name" value="Glyco_trans_2-like"/>
</dbReference>
<organism evidence="5 6">
    <name type="scientific">Mucilaginibacter pineti</name>
    <dbReference type="NCBI Taxonomy" id="1391627"/>
    <lineage>
        <taxon>Bacteria</taxon>
        <taxon>Pseudomonadati</taxon>
        <taxon>Bacteroidota</taxon>
        <taxon>Sphingobacteriia</taxon>
        <taxon>Sphingobacteriales</taxon>
        <taxon>Sphingobacteriaceae</taxon>
        <taxon>Mucilaginibacter</taxon>
    </lineage>
</organism>
<evidence type="ECO:0000313" key="5">
    <source>
        <dbReference type="EMBL" id="SDD24935.1"/>
    </source>
</evidence>
<dbReference type="PANTHER" id="PTHR43685">
    <property type="entry name" value="GLYCOSYLTRANSFERASE"/>
    <property type="match status" value="1"/>
</dbReference>
<evidence type="ECO:0000256" key="3">
    <source>
        <dbReference type="ARBA" id="ARBA00022679"/>
    </source>
</evidence>
<reference evidence="5 6" key="1">
    <citation type="submission" date="2016-10" db="EMBL/GenBank/DDBJ databases">
        <authorList>
            <person name="de Groot N.N."/>
        </authorList>
    </citation>
    <scope>NUCLEOTIDE SEQUENCE [LARGE SCALE GENOMIC DNA]</scope>
    <source>
        <strain evidence="5 6">47C3B</strain>
    </source>
</reference>
<accession>A0A1G6T9B8</accession>
<comment type="similarity">
    <text evidence="1">Belongs to the glycosyltransferase 2 family.</text>
</comment>
<dbReference type="SUPFAM" id="SSF53448">
    <property type="entry name" value="Nucleotide-diphospho-sugar transferases"/>
    <property type="match status" value="1"/>
</dbReference>
<keyword evidence="3 5" id="KW-0808">Transferase</keyword>
<dbReference type="Proteomes" id="UP000199072">
    <property type="component" value="Unassembled WGS sequence"/>
</dbReference>
<evidence type="ECO:0000256" key="2">
    <source>
        <dbReference type="ARBA" id="ARBA00022676"/>
    </source>
</evidence>
<dbReference type="RefSeq" id="WP_091142763.1">
    <property type="nucleotide sequence ID" value="NZ_FNAI01000001.1"/>
</dbReference>
<dbReference type="Pfam" id="PF00535">
    <property type="entry name" value="Glycos_transf_2"/>
    <property type="match status" value="1"/>
</dbReference>
<dbReference type="EMBL" id="FNAI01000001">
    <property type="protein sequence ID" value="SDD24935.1"/>
    <property type="molecule type" value="Genomic_DNA"/>
</dbReference>
<dbReference type="GO" id="GO:0016757">
    <property type="term" value="F:glycosyltransferase activity"/>
    <property type="evidence" value="ECO:0007669"/>
    <property type="project" value="UniProtKB-KW"/>
</dbReference>
<dbReference type="AlphaFoldDB" id="A0A1G6T9B8"/>
<name>A0A1G6T9B8_9SPHI</name>
<keyword evidence="6" id="KW-1185">Reference proteome</keyword>
<protein>
    <submittedName>
        <fullName evidence="5">Glycosyl transferase family 2</fullName>
    </submittedName>
</protein>
<dbReference type="OrthoDB" id="9815829at2"/>
<dbReference type="InterPro" id="IPR050834">
    <property type="entry name" value="Glycosyltransf_2"/>
</dbReference>
<feature type="domain" description="Glycosyltransferase 2-like" evidence="4">
    <location>
        <begin position="9"/>
        <end position="166"/>
    </location>
</feature>
<evidence type="ECO:0000259" key="4">
    <source>
        <dbReference type="Pfam" id="PF00535"/>
    </source>
</evidence>